<reference evidence="2" key="2">
    <citation type="submission" date="2017-02" db="EMBL/GenBank/DDBJ databases">
        <title>Sunflower complete genome.</title>
        <authorList>
            <person name="Langlade N."/>
            <person name="Munos S."/>
        </authorList>
    </citation>
    <scope>NUCLEOTIDE SEQUENCE [LARGE SCALE GENOMIC DNA]</scope>
    <source>
        <tissue evidence="2">Leaves</tissue>
    </source>
</reference>
<sequence length="53" mass="6378">MHLFCEFRFIVSVCSESFHLNICCCSLMWLMGYDKMHIVQHGRSIEEFMYRAP</sequence>
<proteinExistence type="predicted"/>
<accession>A0A251SK32</accession>
<reference evidence="1 3" key="1">
    <citation type="journal article" date="2017" name="Nature">
        <title>The sunflower genome provides insights into oil metabolism, flowering and Asterid evolution.</title>
        <authorList>
            <person name="Badouin H."/>
            <person name="Gouzy J."/>
            <person name="Grassa C.J."/>
            <person name="Murat F."/>
            <person name="Staton S.E."/>
            <person name="Cottret L."/>
            <person name="Lelandais-Briere C."/>
            <person name="Owens G.L."/>
            <person name="Carrere S."/>
            <person name="Mayjonade B."/>
            <person name="Legrand L."/>
            <person name="Gill N."/>
            <person name="Kane N.C."/>
            <person name="Bowers J.E."/>
            <person name="Hubner S."/>
            <person name="Bellec A."/>
            <person name="Berard A."/>
            <person name="Berges H."/>
            <person name="Blanchet N."/>
            <person name="Boniface M.C."/>
            <person name="Brunel D."/>
            <person name="Catrice O."/>
            <person name="Chaidir N."/>
            <person name="Claudel C."/>
            <person name="Donnadieu C."/>
            <person name="Faraut T."/>
            <person name="Fievet G."/>
            <person name="Helmstetter N."/>
            <person name="King M."/>
            <person name="Knapp S.J."/>
            <person name="Lai Z."/>
            <person name="Le Paslier M.C."/>
            <person name="Lippi Y."/>
            <person name="Lorenzon L."/>
            <person name="Mandel J.R."/>
            <person name="Marage G."/>
            <person name="Marchand G."/>
            <person name="Marquand E."/>
            <person name="Bret-Mestries E."/>
            <person name="Morien E."/>
            <person name="Nambeesan S."/>
            <person name="Nguyen T."/>
            <person name="Pegot-Espagnet P."/>
            <person name="Pouilly N."/>
            <person name="Raftis F."/>
            <person name="Sallet E."/>
            <person name="Schiex T."/>
            <person name="Thomas J."/>
            <person name="Vandecasteele C."/>
            <person name="Vares D."/>
            <person name="Vear F."/>
            <person name="Vautrin S."/>
            <person name="Crespi M."/>
            <person name="Mangin B."/>
            <person name="Burke J.M."/>
            <person name="Salse J."/>
            <person name="Munos S."/>
            <person name="Vincourt P."/>
            <person name="Rieseberg L.H."/>
            <person name="Langlade N.B."/>
        </authorList>
    </citation>
    <scope>NUCLEOTIDE SEQUENCE [LARGE SCALE GENOMIC DNA]</scope>
    <source>
        <strain evidence="3">cv. SF193</strain>
        <tissue evidence="1">Leaves</tissue>
    </source>
</reference>
<dbReference type="Gramene" id="mRNA:HanXRQr2_Chr01g0033011">
    <property type="protein sequence ID" value="mRNA:HanXRQr2_Chr01g0033011"/>
    <property type="gene ID" value="HanXRQr2_Chr01g0033011"/>
</dbReference>
<evidence type="ECO:0000313" key="3">
    <source>
        <dbReference type="Proteomes" id="UP000215914"/>
    </source>
</evidence>
<organism evidence="2 3">
    <name type="scientific">Helianthus annuus</name>
    <name type="common">Common sunflower</name>
    <dbReference type="NCBI Taxonomy" id="4232"/>
    <lineage>
        <taxon>Eukaryota</taxon>
        <taxon>Viridiplantae</taxon>
        <taxon>Streptophyta</taxon>
        <taxon>Embryophyta</taxon>
        <taxon>Tracheophyta</taxon>
        <taxon>Spermatophyta</taxon>
        <taxon>Magnoliopsida</taxon>
        <taxon>eudicotyledons</taxon>
        <taxon>Gunneridae</taxon>
        <taxon>Pentapetalae</taxon>
        <taxon>asterids</taxon>
        <taxon>campanulids</taxon>
        <taxon>Asterales</taxon>
        <taxon>Asteraceae</taxon>
        <taxon>Asteroideae</taxon>
        <taxon>Heliantheae alliance</taxon>
        <taxon>Heliantheae</taxon>
        <taxon>Helianthus</taxon>
    </lineage>
</organism>
<dbReference type="EMBL" id="CM007903">
    <property type="protein sequence ID" value="OTF99214.1"/>
    <property type="molecule type" value="Genomic_DNA"/>
</dbReference>
<evidence type="ECO:0000313" key="1">
    <source>
        <dbReference type="EMBL" id="KAF5822960.1"/>
    </source>
</evidence>
<dbReference type="InParanoid" id="A0A251SK32"/>
<dbReference type="EMBL" id="MNCJ02000316">
    <property type="protein sequence ID" value="KAF5822960.1"/>
    <property type="molecule type" value="Genomic_DNA"/>
</dbReference>
<name>A0A251SK32_HELAN</name>
<protein>
    <submittedName>
        <fullName evidence="2">Uncharacterized protein</fullName>
    </submittedName>
</protein>
<gene>
    <name evidence="2" type="ORF">HannXRQ_Chr14g0454111</name>
    <name evidence="1" type="ORF">HanXRQr2_Chr01g0033011</name>
</gene>
<reference evidence="1" key="3">
    <citation type="submission" date="2020-06" db="EMBL/GenBank/DDBJ databases">
        <title>Helianthus annuus Genome sequencing and assembly Release 2.</title>
        <authorList>
            <person name="Gouzy J."/>
            <person name="Langlade N."/>
            <person name="Munos S."/>
        </authorList>
    </citation>
    <scope>NUCLEOTIDE SEQUENCE</scope>
    <source>
        <tissue evidence="1">Leaves</tissue>
    </source>
</reference>
<dbReference type="AlphaFoldDB" id="A0A251SK32"/>
<dbReference type="Proteomes" id="UP000215914">
    <property type="component" value="Chromosome 14"/>
</dbReference>
<evidence type="ECO:0000313" key="2">
    <source>
        <dbReference type="EMBL" id="OTF99214.1"/>
    </source>
</evidence>
<keyword evidence="3" id="KW-1185">Reference proteome</keyword>